<dbReference type="OrthoDB" id="5516213at2"/>
<evidence type="ECO:0000313" key="1">
    <source>
        <dbReference type="EMBL" id="EPX60711.1"/>
    </source>
</evidence>
<evidence type="ECO:0000313" key="2">
    <source>
        <dbReference type="Proteomes" id="UP000011682"/>
    </source>
</evidence>
<dbReference type="RefSeq" id="WP_002626491.1">
    <property type="nucleotide sequence ID" value="NZ_ANAH02000011.1"/>
</dbReference>
<organism evidence="1 2">
    <name type="scientific">Cystobacter fuscus (strain ATCC 25194 / DSM 2262 / NBRC 100088 / M29)</name>
    <dbReference type="NCBI Taxonomy" id="1242864"/>
    <lineage>
        <taxon>Bacteria</taxon>
        <taxon>Pseudomonadati</taxon>
        <taxon>Myxococcota</taxon>
        <taxon>Myxococcia</taxon>
        <taxon>Myxococcales</taxon>
        <taxon>Cystobacterineae</taxon>
        <taxon>Archangiaceae</taxon>
        <taxon>Cystobacter</taxon>
    </lineage>
</organism>
<proteinExistence type="predicted"/>
<sequence length="58" mass="6469">MIRTAVVRRPGLGYIYACDPKKQAADVPHVLIFKYTDGRFEAGQANYNAHSICLINDS</sequence>
<accession>S9PCA4</accession>
<dbReference type="EMBL" id="ANAH02000011">
    <property type="protein sequence ID" value="EPX60711.1"/>
    <property type="molecule type" value="Genomic_DNA"/>
</dbReference>
<name>S9PCA4_CYSF2</name>
<protein>
    <submittedName>
        <fullName evidence="1">Uncharacterized protein</fullName>
    </submittedName>
</protein>
<comment type="caution">
    <text evidence="1">The sequence shown here is derived from an EMBL/GenBank/DDBJ whole genome shotgun (WGS) entry which is preliminary data.</text>
</comment>
<dbReference type="Proteomes" id="UP000011682">
    <property type="component" value="Unassembled WGS sequence"/>
</dbReference>
<reference evidence="1" key="1">
    <citation type="submission" date="2013-05" db="EMBL/GenBank/DDBJ databases">
        <title>Genome assembly of Cystobacter fuscus DSM 2262.</title>
        <authorList>
            <person name="Sharma G."/>
            <person name="Khatri I."/>
            <person name="Kaur C."/>
            <person name="Mayilraj S."/>
            <person name="Subramanian S."/>
        </authorList>
    </citation>
    <scope>NUCLEOTIDE SEQUENCE [LARGE SCALE GENOMIC DNA]</scope>
    <source>
        <strain evidence="1">DSM 2262</strain>
    </source>
</reference>
<dbReference type="AlphaFoldDB" id="S9PCA4"/>
<gene>
    <name evidence="1" type="ORF">D187_001360</name>
</gene>
<keyword evidence="2" id="KW-1185">Reference proteome</keyword>